<dbReference type="InterPro" id="IPR043129">
    <property type="entry name" value="ATPase_NBD"/>
</dbReference>
<protein>
    <recommendedName>
        <fullName evidence="8">Carbamoyltransferase</fullName>
        <ecNumber evidence="8">6.2.-.-</ecNumber>
    </recommendedName>
</protein>
<dbReference type="PANTHER" id="PTHR42959">
    <property type="entry name" value="CARBAMOYLTRANSFERASE"/>
    <property type="match status" value="1"/>
</dbReference>
<feature type="active site" evidence="9">
    <location>
        <position position="29"/>
    </location>
</feature>
<keyword evidence="9" id="KW-0378">Hydrolase</keyword>
<dbReference type="InterPro" id="IPR017945">
    <property type="entry name" value="DHBP_synth_RibB-like_a/b_dom"/>
</dbReference>
<evidence type="ECO:0000256" key="7">
    <source>
        <dbReference type="ARBA" id="ARBA00048220"/>
    </source>
</evidence>
<comment type="catalytic activity">
    <reaction evidence="7">
        <text>C-terminal L-cysteinyl-[HypE protein] + carbamoyl phosphate + ATP + H2O = C-terminal S-carboxamide-L-cysteinyl-[HypE protein] + AMP + phosphate + diphosphate + H(+)</text>
        <dbReference type="Rhea" id="RHEA:55636"/>
        <dbReference type="Rhea" id="RHEA-COMP:14247"/>
        <dbReference type="Rhea" id="RHEA-COMP:14392"/>
        <dbReference type="ChEBI" id="CHEBI:15377"/>
        <dbReference type="ChEBI" id="CHEBI:15378"/>
        <dbReference type="ChEBI" id="CHEBI:30616"/>
        <dbReference type="ChEBI" id="CHEBI:33019"/>
        <dbReference type="ChEBI" id="CHEBI:43474"/>
        <dbReference type="ChEBI" id="CHEBI:58228"/>
        <dbReference type="ChEBI" id="CHEBI:76913"/>
        <dbReference type="ChEBI" id="CHEBI:139126"/>
        <dbReference type="ChEBI" id="CHEBI:456215"/>
    </reaction>
</comment>
<evidence type="ECO:0000313" key="14">
    <source>
        <dbReference type="Proteomes" id="UP000183275"/>
    </source>
</evidence>
<evidence type="ECO:0000259" key="12">
    <source>
        <dbReference type="PROSITE" id="PS51163"/>
    </source>
</evidence>
<comment type="pathway">
    <text evidence="1">Protein modification; [NiFe] hydrogenase maturation.</text>
</comment>
<dbReference type="InterPro" id="IPR041440">
    <property type="entry name" value="HypF_C"/>
</dbReference>
<dbReference type="PIRSF" id="PIRSF006256">
    <property type="entry name" value="CMPcnvr_hdrg_mat"/>
    <property type="match status" value="1"/>
</dbReference>
<dbReference type="GO" id="GO:0008270">
    <property type="term" value="F:zinc ion binding"/>
    <property type="evidence" value="ECO:0007669"/>
    <property type="project" value="UniProtKB-KW"/>
</dbReference>
<dbReference type="Pfam" id="PF07503">
    <property type="entry name" value="zf-HYPF"/>
    <property type="match status" value="2"/>
</dbReference>
<sequence length="824" mass="87432">MIMRMDGELVRMERATVRVTGVVQSVGFRPFIYRRAVDHDLRGTVRNLGDAGVRIELEGSVEGVDAFLADLRERSPPLASVETVRVDRESVVDPAFGTFEIVDSADGGSDAAGGGTIPPDTATCERCLADIRDPDSRYHDYWATSCVDCGPRFTVVESLPFDRPTSSMAAFPMCDACREEYEDPADRRYHAQTIACPNCGPTLRYGRFPVDTGTVDVSSTDSSAPAEGRDPFPDELDAPTDDRAAIESAAEALGRGETVVLKGIGGAHLACDATDADAVERLRKRTGRPAKPFAVMAPDAGAAASFVDLSETERAALESPRRPILLVERNRSRSPADSNGDDDRLASGIAPGLHTVGVMLPYSGVHHLLFDAIDGPLVMTSANHPGKPMLTANGPLVDGLADVADGALLHDRRIVARCDDTVARVVDGDRRLVRRSRGFTPVPVPLDLEGVEPGSTSVLGTGPELDVTAGVLHEGDCYLTQYIGDVDDLDTFAYFEDAVDHLLDVTGLECPSIIAHDSHPEFNTTDYASRLIADGTVDRSVAVQHHHAHAASVLAEHGRERAIALTLDGAGYGPDGTVWGGEVLDTSVANYERVAGLTPVPMPGGDRATRHPGRLTAGLLYANRTDTDAVERTLVRRDVPFPGGFEERNLVCQQLAAGVNTPATSSAGRFLDAVSALLGVCSERRYEGEPAMELEAVAAGGTAIDVDVPFARVDDRPAVDTPVLFDDLVELIEEGRPPADVAATAQAALARGLATLAVDAASNRNRDAVALTGGVAYNDRIATRIRERVTEAGLAFLGNERVPPGDGGIAYGQVAVATARASQE</sequence>
<evidence type="ECO:0000313" key="13">
    <source>
        <dbReference type="EMBL" id="SEW08906.1"/>
    </source>
</evidence>
<dbReference type="PROSITE" id="PS51160">
    <property type="entry name" value="ACYLPHOSPHATASE_3"/>
    <property type="match status" value="1"/>
</dbReference>
<dbReference type="Gene3D" id="3.30.420.40">
    <property type="match status" value="1"/>
</dbReference>
<keyword evidence="4" id="KW-0479">Metal-binding</keyword>
<accession>A0A1I0P4C4</accession>
<keyword evidence="3" id="KW-0436">Ligase</keyword>
<dbReference type="InterPro" id="IPR011125">
    <property type="entry name" value="Znf_HypF"/>
</dbReference>
<dbReference type="GO" id="GO:0051604">
    <property type="term" value="P:protein maturation"/>
    <property type="evidence" value="ECO:0007669"/>
    <property type="project" value="TreeGrafter"/>
</dbReference>
<dbReference type="GO" id="GO:0016874">
    <property type="term" value="F:ligase activity"/>
    <property type="evidence" value="ECO:0007669"/>
    <property type="project" value="UniProtKB-UniRule"/>
</dbReference>
<dbReference type="EC" id="6.2.-.-" evidence="8"/>
<dbReference type="InterPro" id="IPR055128">
    <property type="entry name" value="HypF_C_2"/>
</dbReference>
<dbReference type="InterPro" id="IPR051060">
    <property type="entry name" value="Carbamoyltrans_HypF-like"/>
</dbReference>
<dbReference type="Gene3D" id="3.90.870.50">
    <property type="match status" value="1"/>
</dbReference>
<dbReference type="Pfam" id="PF17788">
    <property type="entry name" value="HypF_C"/>
    <property type="match status" value="1"/>
</dbReference>
<dbReference type="SUPFAM" id="SSF55821">
    <property type="entry name" value="YrdC/RibB"/>
    <property type="match status" value="1"/>
</dbReference>
<dbReference type="Pfam" id="PF22521">
    <property type="entry name" value="HypF_C_2"/>
    <property type="match status" value="1"/>
</dbReference>
<dbReference type="eggNOG" id="arCOG01187">
    <property type="taxonomic scope" value="Archaea"/>
</dbReference>
<gene>
    <name evidence="13" type="ORF">SAMN05216285_2110</name>
</gene>
<feature type="region of interest" description="Disordered" evidence="10">
    <location>
        <begin position="214"/>
        <end position="236"/>
    </location>
</feature>
<dbReference type="GO" id="GO:0003725">
    <property type="term" value="F:double-stranded RNA binding"/>
    <property type="evidence" value="ECO:0007669"/>
    <property type="project" value="InterPro"/>
</dbReference>
<dbReference type="InterPro" id="IPR001792">
    <property type="entry name" value="Acylphosphatase-like_dom"/>
</dbReference>
<keyword evidence="5" id="KW-0863">Zinc-finger</keyword>
<proteinExistence type="inferred from homology"/>
<dbReference type="SUPFAM" id="SSF53067">
    <property type="entry name" value="Actin-like ATPase domain"/>
    <property type="match status" value="1"/>
</dbReference>
<dbReference type="PROSITE" id="PS51163">
    <property type="entry name" value="YRDC"/>
    <property type="match status" value="1"/>
</dbReference>
<dbReference type="PANTHER" id="PTHR42959:SF1">
    <property type="entry name" value="CARBAMOYLTRANSFERASE HYPF"/>
    <property type="match status" value="1"/>
</dbReference>
<keyword evidence="6" id="KW-0862">Zinc</keyword>
<dbReference type="Proteomes" id="UP000183275">
    <property type="component" value="Unassembled WGS sequence"/>
</dbReference>
<evidence type="ECO:0000259" key="11">
    <source>
        <dbReference type="PROSITE" id="PS51160"/>
    </source>
</evidence>
<dbReference type="EMBL" id="FOIS01000003">
    <property type="protein sequence ID" value="SEW08906.1"/>
    <property type="molecule type" value="Genomic_DNA"/>
</dbReference>
<feature type="active site" evidence="9">
    <location>
        <position position="47"/>
    </location>
</feature>
<dbReference type="SUPFAM" id="SSF54975">
    <property type="entry name" value="Acylphosphatase/BLUF domain-like"/>
    <property type="match status" value="1"/>
</dbReference>
<dbReference type="NCBIfam" id="TIGR00143">
    <property type="entry name" value="hypF"/>
    <property type="match status" value="1"/>
</dbReference>
<evidence type="ECO:0000256" key="10">
    <source>
        <dbReference type="SAM" id="MobiDB-lite"/>
    </source>
</evidence>
<dbReference type="InterPro" id="IPR004421">
    <property type="entry name" value="Carbamoyltransferase_HypF"/>
</dbReference>
<dbReference type="GO" id="GO:0016743">
    <property type="term" value="F:carboxyl- or carbamoyltransferase activity"/>
    <property type="evidence" value="ECO:0007669"/>
    <property type="project" value="UniProtKB-UniRule"/>
</dbReference>
<feature type="domain" description="Acylphosphatase-like" evidence="11">
    <location>
        <begin position="14"/>
        <end position="103"/>
    </location>
</feature>
<feature type="region of interest" description="Disordered" evidence="10">
    <location>
        <begin position="326"/>
        <end position="345"/>
    </location>
</feature>
<evidence type="ECO:0000256" key="3">
    <source>
        <dbReference type="ARBA" id="ARBA00022598"/>
    </source>
</evidence>
<feature type="domain" description="YrdC-like" evidence="12">
    <location>
        <begin position="243"/>
        <end position="438"/>
    </location>
</feature>
<feature type="compositionally biased region" description="Low complexity" evidence="10">
    <location>
        <begin position="214"/>
        <end position="223"/>
    </location>
</feature>
<evidence type="ECO:0000256" key="1">
    <source>
        <dbReference type="ARBA" id="ARBA00004711"/>
    </source>
</evidence>
<dbReference type="STRING" id="1202768.SAMN05216285_2110"/>
<dbReference type="Pfam" id="PF01300">
    <property type="entry name" value="Sua5_yciO_yrdC"/>
    <property type="match status" value="1"/>
</dbReference>
<evidence type="ECO:0000256" key="5">
    <source>
        <dbReference type="ARBA" id="ARBA00022771"/>
    </source>
</evidence>
<dbReference type="GO" id="GO:0003998">
    <property type="term" value="F:acylphosphatase activity"/>
    <property type="evidence" value="ECO:0007669"/>
    <property type="project" value="UniProtKB-EC"/>
</dbReference>
<dbReference type="Pfam" id="PF00708">
    <property type="entry name" value="Acylphosphatase"/>
    <property type="match status" value="1"/>
</dbReference>
<dbReference type="UniPathway" id="UPA00335"/>
<dbReference type="InterPro" id="IPR036046">
    <property type="entry name" value="Acylphosphatase-like_dom_sf"/>
</dbReference>
<name>A0A1I0P4C4_9EURY</name>
<dbReference type="InterPro" id="IPR006070">
    <property type="entry name" value="Sua5-like_dom"/>
</dbReference>
<evidence type="ECO:0000256" key="8">
    <source>
        <dbReference type="PIRNR" id="PIRNR006256"/>
    </source>
</evidence>
<dbReference type="Gene3D" id="3.30.110.120">
    <property type="match status" value="1"/>
</dbReference>
<dbReference type="AlphaFoldDB" id="A0A1I0P4C4"/>
<evidence type="ECO:0000256" key="9">
    <source>
        <dbReference type="PROSITE-ProRule" id="PRU00520"/>
    </source>
</evidence>
<evidence type="ECO:0000256" key="6">
    <source>
        <dbReference type="ARBA" id="ARBA00022833"/>
    </source>
</evidence>
<evidence type="ECO:0000256" key="2">
    <source>
        <dbReference type="ARBA" id="ARBA00008097"/>
    </source>
</evidence>
<dbReference type="Gene3D" id="3.30.420.360">
    <property type="match status" value="1"/>
</dbReference>
<comment type="catalytic activity">
    <reaction evidence="9">
        <text>an acyl phosphate + H2O = a carboxylate + phosphate + H(+)</text>
        <dbReference type="Rhea" id="RHEA:14965"/>
        <dbReference type="ChEBI" id="CHEBI:15377"/>
        <dbReference type="ChEBI" id="CHEBI:15378"/>
        <dbReference type="ChEBI" id="CHEBI:29067"/>
        <dbReference type="ChEBI" id="CHEBI:43474"/>
        <dbReference type="ChEBI" id="CHEBI:59918"/>
        <dbReference type="EC" id="3.6.1.7"/>
    </reaction>
</comment>
<comment type="similarity">
    <text evidence="2 8">Belongs to the carbamoyltransferase HypF family.</text>
</comment>
<organism evidence="13 14">
    <name type="scientific">Natrinema salifodinae</name>
    <dbReference type="NCBI Taxonomy" id="1202768"/>
    <lineage>
        <taxon>Archaea</taxon>
        <taxon>Methanobacteriati</taxon>
        <taxon>Methanobacteriota</taxon>
        <taxon>Stenosarchaea group</taxon>
        <taxon>Halobacteria</taxon>
        <taxon>Halobacteriales</taxon>
        <taxon>Natrialbaceae</taxon>
        <taxon>Natrinema</taxon>
    </lineage>
</organism>
<keyword evidence="14" id="KW-1185">Reference proteome</keyword>
<reference evidence="14" key="1">
    <citation type="submission" date="2016-10" db="EMBL/GenBank/DDBJ databases">
        <authorList>
            <person name="Varghese N."/>
        </authorList>
    </citation>
    <scope>NUCLEOTIDE SEQUENCE [LARGE SCALE GENOMIC DNA]</scope>
    <source>
        <strain evidence="14">CGMCC 1.12284</strain>
    </source>
</reference>
<evidence type="ECO:0000256" key="4">
    <source>
        <dbReference type="ARBA" id="ARBA00022723"/>
    </source>
</evidence>